<proteinExistence type="predicted"/>
<dbReference type="AlphaFoldDB" id="A0A6A5QTV3"/>
<dbReference type="OrthoDB" id="3789852at2759"/>
<keyword evidence="2" id="KW-1185">Reference proteome</keyword>
<accession>A0A6A5QTV3</accession>
<dbReference type="Proteomes" id="UP000800096">
    <property type="component" value="Unassembled WGS sequence"/>
</dbReference>
<name>A0A6A5QTV3_AMPQU</name>
<protein>
    <submittedName>
        <fullName evidence="1">Uncharacterized protein</fullName>
    </submittedName>
</protein>
<evidence type="ECO:0000313" key="2">
    <source>
        <dbReference type="Proteomes" id="UP000800096"/>
    </source>
</evidence>
<gene>
    <name evidence="1" type="ORF">BDU57DRAFT_585441</name>
</gene>
<reference evidence="1" key="1">
    <citation type="journal article" date="2020" name="Stud. Mycol.">
        <title>101 Dothideomycetes genomes: a test case for predicting lifestyles and emergence of pathogens.</title>
        <authorList>
            <person name="Haridas S."/>
            <person name="Albert R."/>
            <person name="Binder M."/>
            <person name="Bloem J."/>
            <person name="Labutti K."/>
            <person name="Salamov A."/>
            <person name="Andreopoulos B."/>
            <person name="Baker S."/>
            <person name="Barry K."/>
            <person name="Bills G."/>
            <person name="Bluhm B."/>
            <person name="Cannon C."/>
            <person name="Castanera R."/>
            <person name="Culley D."/>
            <person name="Daum C."/>
            <person name="Ezra D."/>
            <person name="Gonzalez J."/>
            <person name="Henrissat B."/>
            <person name="Kuo A."/>
            <person name="Liang C."/>
            <person name="Lipzen A."/>
            <person name="Lutzoni F."/>
            <person name="Magnuson J."/>
            <person name="Mondo S."/>
            <person name="Nolan M."/>
            <person name="Ohm R."/>
            <person name="Pangilinan J."/>
            <person name="Park H.-J."/>
            <person name="Ramirez L."/>
            <person name="Alfaro M."/>
            <person name="Sun H."/>
            <person name="Tritt A."/>
            <person name="Yoshinaga Y."/>
            <person name="Zwiers L.-H."/>
            <person name="Turgeon B."/>
            <person name="Goodwin S."/>
            <person name="Spatafora J."/>
            <person name="Crous P."/>
            <person name="Grigoriev I."/>
        </authorList>
    </citation>
    <scope>NUCLEOTIDE SEQUENCE</scope>
    <source>
        <strain evidence="1">HMLAC05119</strain>
    </source>
</reference>
<evidence type="ECO:0000313" key="1">
    <source>
        <dbReference type="EMBL" id="KAF1919211.1"/>
    </source>
</evidence>
<dbReference type="EMBL" id="ML979133">
    <property type="protein sequence ID" value="KAF1919211.1"/>
    <property type="molecule type" value="Genomic_DNA"/>
</dbReference>
<sequence length="199" mass="22556">MAAPRDHRARALVPRQVNKVITDIKNLKDGDDLHNWSASSRKELTSAIKPFQVGTDTKSLVHVPNLALIVASPVVRAYFTTKPDATTANSVHADISKKAMKQIATWLKHYVKHFEAHYAINVDHYDPNAQEIIDVINYTRGDEDTMLEALADRLSYLCRYHKVPEAVEMAYAKLLVDEKFIRLLAAVKDIAVKEMLEYE</sequence>
<organism evidence="1 2">
    <name type="scientific">Ampelomyces quisqualis</name>
    <name type="common">Powdery mildew agent</name>
    <dbReference type="NCBI Taxonomy" id="50730"/>
    <lineage>
        <taxon>Eukaryota</taxon>
        <taxon>Fungi</taxon>
        <taxon>Dikarya</taxon>
        <taxon>Ascomycota</taxon>
        <taxon>Pezizomycotina</taxon>
        <taxon>Dothideomycetes</taxon>
        <taxon>Pleosporomycetidae</taxon>
        <taxon>Pleosporales</taxon>
        <taxon>Pleosporineae</taxon>
        <taxon>Phaeosphaeriaceae</taxon>
        <taxon>Ampelomyces</taxon>
    </lineage>
</organism>